<dbReference type="GO" id="GO:0016763">
    <property type="term" value="F:pentosyltransferase activity"/>
    <property type="evidence" value="ECO:0007669"/>
    <property type="project" value="TreeGrafter"/>
</dbReference>
<evidence type="ECO:0000256" key="7">
    <source>
        <dbReference type="ARBA" id="ARBA00023136"/>
    </source>
</evidence>
<keyword evidence="5 8" id="KW-0812">Transmembrane</keyword>
<evidence type="ECO:0000256" key="2">
    <source>
        <dbReference type="ARBA" id="ARBA00022475"/>
    </source>
</evidence>
<dbReference type="PANTHER" id="PTHR33908">
    <property type="entry name" value="MANNOSYLTRANSFERASE YKCB-RELATED"/>
    <property type="match status" value="1"/>
</dbReference>
<dbReference type="EMBL" id="PQNY01000002">
    <property type="protein sequence ID" value="POS02780.1"/>
    <property type="molecule type" value="Genomic_DNA"/>
</dbReference>
<name>A0A2S4NAX5_9FLAO</name>
<evidence type="ECO:0000256" key="1">
    <source>
        <dbReference type="ARBA" id="ARBA00004651"/>
    </source>
</evidence>
<gene>
    <name evidence="9" type="ORF">Q361_10293</name>
</gene>
<keyword evidence="7 8" id="KW-0472">Membrane</keyword>
<dbReference type="RefSeq" id="WP_103725029.1">
    <property type="nucleotide sequence ID" value="NZ_PQNY01000002.1"/>
</dbReference>
<dbReference type="GO" id="GO:0005886">
    <property type="term" value="C:plasma membrane"/>
    <property type="evidence" value="ECO:0007669"/>
    <property type="project" value="UniProtKB-SubCell"/>
</dbReference>
<evidence type="ECO:0000256" key="6">
    <source>
        <dbReference type="ARBA" id="ARBA00022989"/>
    </source>
</evidence>
<evidence type="ECO:0000256" key="4">
    <source>
        <dbReference type="ARBA" id="ARBA00022679"/>
    </source>
</evidence>
<feature type="transmembrane region" description="Helical" evidence="8">
    <location>
        <begin position="334"/>
        <end position="352"/>
    </location>
</feature>
<comment type="subcellular location">
    <subcellularLocation>
        <location evidence="1">Cell membrane</location>
        <topology evidence="1">Multi-pass membrane protein</topology>
    </subcellularLocation>
</comment>
<dbReference type="Proteomes" id="UP000237056">
    <property type="component" value="Unassembled WGS sequence"/>
</dbReference>
<evidence type="ECO:0000256" key="5">
    <source>
        <dbReference type="ARBA" id="ARBA00022692"/>
    </source>
</evidence>
<keyword evidence="6 8" id="KW-1133">Transmembrane helix</keyword>
<evidence type="ECO:0008006" key="11">
    <source>
        <dbReference type="Google" id="ProtNLM"/>
    </source>
</evidence>
<keyword evidence="3" id="KW-0328">Glycosyltransferase</keyword>
<evidence type="ECO:0000256" key="3">
    <source>
        <dbReference type="ARBA" id="ARBA00022676"/>
    </source>
</evidence>
<evidence type="ECO:0000313" key="10">
    <source>
        <dbReference type="Proteomes" id="UP000237056"/>
    </source>
</evidence>
<keyword evidence="4" id="KW-0808">Transferase</keyword>
<dbReference type="OrthoDB" id="1328573at2"/>
<dbReference type="GO" id="GO:0009103">
    <property type="term" value="P:lipopolysaccharide biosynthetic process"/>
    <property type="evidence" value="ECO:0007669"/>
    <property type="project" value="UniProtKB-ARBA"/>
</dbReference>
<dbReference type="InterPro" id="IPR050297">
    <property type="entry name" value="LipidA_mod_glycosyltrf_83"/>
</dbReference>
<feature type="transmembrane region" description="Helical" evidence="8">
    <location>
        <begin position="159"/>
        <end position="188"/>
    </location>
</feature>
<organism evidence="9 10">
    <name type="scientific">Flavobacterium croceum DSM 17960</name>
    <dbReference type="NCBI Taxonomy" id="1121886"/>
    <lineage>
        <taxon>Bacteria</taxon>
        <taxon>Pseudomonadati</taxon>
        <taxon>Bacteroidota</taxon>
        <taxon>Flavobacteriia</taxon>
        <taxon>Flavobacteriales</taxon>
        <taxon>Flavobacteriaceae</taxon>
        <taxon>Flavobacterium</taxon>
    </lineage>
</organism>
<comment type="caution">
    <text evidence="9">The sequence shown here is derived from an EMBL/GenBank/DDBJ whole genome shotgun (WGS) entry which is preliminary data.</text>
</comment>
<reference evidence="9 10" key="1">
    <citation type="submission" date="2018-01" db="EMBL/GenBank/DDBJ databases">
        <title>Genomic Encyclopedia of Type Strains, Phase I: the one thousand microbial genomes (KMG-I) project.</title>
        <authorList>
            <person name="Goeker M."/>
        </authorList>
    </citation>
    <scope>NUCLEOTIDE SEQUENCE [LARGE SCALE GENOMIC DNA]</scope>
    <source>
        <strain evidence="9 10">DSM 17960</strain>
    </source>
</reference>
<feature type="transmembrane region" description="Helical" evidence="8">
    <location>
        <begin position="358"/>
        <end position="380"/>
    </location>
</feature>
<dbReference type="AlphaFoldDB" id="A0A2S4NAX5"/>
<feature type="transmembrane region" description="Helical" evidence="8">
    <location>
        <begin position="79"/>
        <end position="99"/>
    </location>
</feature>
<keyword evidence="10" id="KW-1185">Reference proteome</keyword>
<feature type="transmembrane region" description="Helical" evidence="8">
    <location>
        <begin position="200"/>
        <end position="218"/>
    </location>
</feature>
<protein>
    <recommendedName>
        <fullName evidence="11">Dolichyl-phosphate-mannose-protein mannosyltransferase</fullName>
    </recommendedName>
</protein>
<sequence>MIRNIKYEYLLVFISIVWVVFFSFTLQLTPYFSPICDDGSYLYAAQLLYHQGEIDNTRPLLLAAIHGFPYLFGCKDDTVIVWGFVLNFLCWFSTIILVFKIISLQCTRKKAFLYTLVFISLLGNLAHNFNFLSESIYIFMIVLSIYFISKYYKSQDFKYLTIAFTLLTFNSLIKPVSLGLVLLFGLFYIKHLKSILFNKYNLLLSCSVLLLLFQMLWIKKKYGDFTISYIGAITYYNYLGDKAHCYQNNLEYIPGETLRAKQLNTLTSHQIKQLAEVDFKNQLQNNTLNLCKAYLFCIYSNSSKGNFIISQCENNNKTSYFDFFKFSFKVVSKLQNIILTILSITLAGYTLLKIKRNNGFSTILSVAILYIFLISAMSCFQCDRFHIAFFPLFVILYSVENQKFFKKKEL</sequence>
<keyword evidence="2" id="KW-1003">Cell membrane</keyword>
<accession>A0A2S4NAX5</accession>
<proteinExistence type="predicted"/>
<dbReference type="PANTHER" id="PTHR33908:SF11">
    <property type="entry name" value="MEMBRANE PROTEIN"/>
    <property type="match status" value="1"/>
</dbReference>
<feature type="transmembrane region" description="Helical" evidence="8">
    <location>
        <begin position="135"/>
        <end position="152"/>
    </location>
</feature>
<evidence type="ECO:0000313" key="9">
    <source>
        <dbReference type="EMBL" id="POS02780.1"/>
    </source>
</evidence>
<evidence type="ECO:0000256" key="8">
    <source>
        <dbReference type="SAM" id="Phobius"/>
    </source>
</evidence>
<feature type="transmembrane region" description="Helical" evidence="8">
    <location>
        <begin position="7"/>
        <end position="24"/>
    </location>
</feature>